<dbReference type="EMBL" id="HBUF01195034">
    <property type="protein sequence ID" value="CAG6659723.1"/>
    <property type="molecule type" value="Transcribed_RNA"/>
</dbReference>
<accession>A0A8D8ZXK1</accession>
<dbReference type="AlphaFoldDB" id="A0A8D8ZXK1"/>
<dbReference type="EMBL" id="HBUF01540746">
    <property type="protein sequence ID" value="CAG6754963.1"/>
    <property type="molecule type" value="Transcribed_RNA"/>
</dbReference>
<sequence length="159" mass="17729">MEVIQDLHTILNSRTHPQHSAQDSGYLITMRRNTTMVSTKAKEVIQSHRLLLVDHTAVQTASQALVPNSRLLKNTIKRVIVAPATLVRMEGSLLPTNLRMGEDFLNSNPLQQRILLLIPLAPTGDQVLLVLTVRVPVPSRQVLTGDQVPNFLKTHHNSQ</sequence>
<organism evidence="1">
    <name type="scientific">Cacopsylla melanoneura</name>
    <dbReference type="NCBI Taxonomy" id="428564"/>
    <lineage>
        <taxon>Eukaryota</taxon>
        <taxon>Metazoa</taxon>
        <taxon>Ecdysozoa</taxon>
        <taxon>Arthropoda</taxon>
        <taxon>Hexapoda</taxon>
        <taxon>Insecta</taxon>
        <taxon>Pterygota</taxon>
        <taxon>Neoptera</taxon>
        <taxon>Paraneoptera</taxon>
        <taxon>Hemiptera</taxon>
        <taxon>Sternorrhyncha</taxon>
        <taxon>Psylloidea</taxon>
        <taxon>Psyllidae</taxon>
        <taxon>Psyllinae</taxon>
        <taxon>Cacopsylla</taxon>
    </lineage>
</organism>
<protein>
    <submittedName>
        <fullName evidence="1">Uncharacterized protein</fullName>
    </submittedName>
</protein>
<reference evidence="1" key="1">
    <citation type="submission" date="2021-05" db="EMBL/GenBank/DDBJ databases">
        <authorList>
            <person name="Alioto T."/>
            <person name="Alioto T."/>
            <person name="Gomez Garrido J."/>
        </authorList>
    </citation>
    <scope>NUCLEOTIDE SEQUENCE</scope>
</reference>
<dbReference type="EMBL" id="HBUF01195038">
    <property type="protein sequence ID" value="CAG6659739.1"/>
    <property type="molecule type" value="Transcribed_RNA"/>
</dbReference>
<evidence type="ECO:0000313" key="1">
    <source>
        <dbReference type="EMBL" id="CAG6754966.1"/>
    </source>
</evidence>
<name>A0A8D8ZXK1_9HEMI</name>
<proteinExistence type="predicted"/>
<dbReference type="EMBL" id="HBUF01540747">
    <property type="protein sequence ID" value="CAG6754966.1"/>
    <property type="molecule type" value="Transcribed_RNA"/>
</dbReference>
<dbReference type="EMBL" id="HBUF01195036">
    <property type="protein sequence ID" value="CAG6659732.1"/>
    <property type="molecule type" value="Transcribed_RNA"/>
</dbReference>